<accession>A0A2A8CXV3</accession>
<keyword evidence="1" id="KW-0472">Membrane</keyword>
<reference evidence="2 3" key="1">
    <citation type="submission" date="2017-10" db="EMBL/GenBank/DDBJ databases">
        <title>Draft genome of Longibacter Salinarum.</title>
        <authorList>
            <person name="Goh K.M."/>
            <person name="Shamsir M.S."/>
            <person name="Lim S.W."/>
        </authorList>
    </citation>
    <scope>NUCLEOTIDE SEQUENCE [LARGE SCALE GENOMIC DNA]</scope>
    <source>
        <strain evidence="2 3">KCTC 52045</strain>
    </source>
</reference>
<organism evidence="2 3">
    <name type="scientific">Longibacter salinarum</name>
    <dbReference type="NCBI Taxonomy" id="1850348"/>
    <lineage>
        <taxon>Bacteria</taxon>
        <taxon>Pseudomonadati</taxon>
        <taxon>Rhodothermota</taxon>
        <taxon>Rhodothermia</taxon>
        <taxon>Rhodothermales</taxon>
        <taxon>Salisaetaceae</taxon>
        <taxon>Longibacter</taxon>
    </lineage>
</organism>
<evidence type="ECO:0000256" key="1">
    <source>
        <dbReference type="SAM" id="Phobius"/>
    </source>
</evidence>
<sequence length="112" mass="11969">MDEPVLIGLAIGVGLALLYAIASLITHRVALQSGSRNQFLAIAFGGLLARMAFALLLVTVTLVFVPVDETAFIGSFFGVFVVTLIMEVLHLHRQTSDVVREAAGDASDDARR</sequence>
<name>A0A2A8CXV3_9BACT</name>
<dbReference type="EMBL" id="PDEQ01000004">
    <property type="protein sequence ID" value="PEN13559.1"/>
    <property type="molecule type" value="Genomic_DNA"/>
</dbReference>
<evidence type="ECO:0000313" key="2">
    <source>
        <dbReference type="EMBL" id="PEN13559.1"/>
    </source>
</evidence>
<feature type="transmembrane region" description="Helical" evidence="1">
    <location>
        <begin position="39"/>
        <end position="65"/>
    </location>
</feature>
<keyword evidence="3" id="KW-1185">Reference proteome</keyword>
<keyword evidence="1" id="KW-1133">Transmembrane helix</keyword>
<keyword evidence="1" id="KW-0812">Transmembrane</keyword>
<evidence type="ECO:0000313" key="3">
    <source>
        <dbReference type="Proteomes" id="UP000220102"/>
    </source>
</evidence>
<protein>
    <submittedName>
        <fullName evidence="2">Uncharacterized protein</fullName>
    </submittedName>
</protein>
<feature type="transmembrane region" description="Helical" evidence="1">
    <location>
        <begin position="6"/>
        <end position="27"/>
    </location>
</feature>
<proteinExistence type="predicted"/>
<gene>
    <name evidence="2" type="ORF">CRI94_09620</name>
</gene>
<dbReference type="AlphaFoldDB" id="A0A2A8CXV3"/>
<feature type="transmembrane region" description="Helical" evidence="1">
    <location>
        <begin position="71"/>
        <end position="91"/>
    </location>
</feature>
<dbReference type="Proteomes" id="UP000220102">
    <property type="component" value="Unassembled WGS sequence"/>
</dbReference>
<comment type="caution">
    <text evidence="2">The sequence shown here is derived from an EMBL/GenBank/DDBJ whole genome shotgun (WGS) entry which is preliminary data.</text>
</comment>
<dbReference type="RefSeq" id="WP_098075481.1">
    <property type="nucleotide sequence ID" value="NZ_PDEQ01000004.1"/>
</dbReference>